<proteinExistence type="predicted"/>
<dbReference type="AlphaFoldDB" id="A0A1H2LTM6"/>
<evidence type="ECO:0000313" key="3">
    <source>
        <dbReference type="Proteomes" id="UP000183180"/>
    </source>
</evidence>
<accession>A0A1H2LTM6</accession>
<dbReference type="EMBL" id="FNLM01000036">
    <property type="protein sequence ID" value="SDU84224.1"/>
    <property type="molecule type" value="Genomic_DNA"/>
</dbReference>
<dbReference type="Proteomes" id="UP000183180">
    <property type="component" value="Unassembled WGS sequence"/>
</dbReference>
<reference evidence="2 3" key="1">
    <citation type="submission" date="2016-10" db="EMBL/GenBank/DDBJ databases">
        <authorList>
            <person name="de Groot N.N."/>
        </authorList>
    </citation>
    <scope>NUCLEOTIDE SEQUENCE [LARGE SCALE GENOMIC DNA]</scope>
    <source>
        <strain evidence="2 3">DSM 44215</strain>
    </source>
</reference>
<name>A0A1H2LTM6_9ACTN</name>
<sequence length="78" mass="8394">MFSNSTSTAELRRFDGAAALFAIVANDGEEAGMATVLLAIVCGLVLLAIIVRTVLVVAGDGRRRVRDREAYDTRRPTL</sequence>
<evidence type="ECO:0000256" key="1">
    <source>
        <dbReference type="SAM" id="Phobius"/>
    </source>
</evidence>
<protein>
    <submittedName>
        <fullName evidence="2">Uncharacterized protein</fullName>
    </submittedName>
</protein>
<evidence type="ECO:0000313" key="2">
    <source>
        <dbReference type="EMBL" id="SDU84224.1"/>
    </source>
</evidence>
<keyword evidence="1" id="KW-0812">Transmembrane</keyword>
<organism evidence="2 3">
    <name type="scientific">Gordonia westfalica</name>
    <dbReference type="NCBI Taxonomy" id="158898"/>
    <lineage>
        <taxon>Bacteria</taxon>
        <taxon>Bacillati</taxon>
        <taxon>Actinomycetota</taxon>
        <taxon>Actinomycetes</taxon>
        <taxon>Mycobacteriales</taxon>
        <taxon>Gordoniaceae</taxon>
        <taxon>Gordonia</taxon>
    </lineage>
</organism>
<keyword evidence="1" id="KW-0472">Membrane</keyword>
<keyword evidence="1" id="KW-1133">Transmembrane helix</keyword>
<gene>
    <name evidence="2" type="ORF">SAMN04488548_136834</name>
</gene>
<feature type="transmembrane region" description="Helical" evidence="1">
    <location>
        <begin position="36"/>
        <end position="58"/>
    </location>
</feature>